<feature type="transmembrane region" description="Helical" evidence="2">
    <location>
        <begin position="81"/>
        <end position="114"/>
    </location>
</feature>
<keyword evidence="2" id="KW-1133">Transmembrane helix</keyword>
<feature type="compositionally biased region" description="Acidic residues" evidence="1">
    <location>
        <begin position="240"/>
        <end position="251"/>
    </location>
</feature>
<feature type="region of interest" description="Disordered" evidence="1">
    <location>
        <begin position="224"/>
        <end position="356"/>
    </location>
</feature>
<name>A0AAE0PW14_9TELE</name>
<gene>
    <name evidence="4" type="ORF">QTP70_025567</name>
</gene>
<dbReference type="GO" id="GO:0005634">
    <property type="term" value="C:nucleus"/>
    <property type="evidence" value="ECO:0007669"/>
    <property type="project" value="TreeGrafter"/>
</dbReference>
<comment type="caution">
    <text evidence="4">The sequence shown here is derived from an EMBL/GenBank/DDBJ whole genome shotgun (WGS) entry which is preliminary data.</text>
</comment>
<feature type="transmembrane region" description="Helical" evidence="2">
    <location>
        <begin position="46"/>
        <end position="74"/>
    </location>
</feature>
<dbReference type="PANTHER" id="PTHR23098:SF3">
    <property type="entry name" value="MYB-RELATED TRANSCRIPTION FACTOR, PARTNER OF PROFILIN"/>
    <property type="match status" value="1"/>
</dbReference>
<keyword evidence="5" id="KW-1185">Reference proteome</keyword>
<feature type="compositionally biased region" description="Basic and acidic residues" evidence="1">
    <location>
        <begin position="296"/>
        <end position="310"/>
    </location>
</feature>
<organism evidence="4 5">
    <name type="scientific">Hemibagrus guttatus</name>
    <dbReference type="NCBI Taxonomy" id="175788"/>
    <lineage>
        <taxon>Eukaryota</taxon>
        <taxon>Metazoa</taxon>
        <taxon>Chordata</taxon>
        <taxon>Craniata</taxon>
        <taxon>Vertebrata</taxon>
        <taxon>Euteleostomi</taxon>
        <taxon>Actinopterygii</taxon>
        <taxon>Neopterygii</taxon>
        <taxon>Teleostei</taxon>
        <taxon>Ostariophysi</taxon>
        <taxon>Siluriformes</taxon>
        <taxon>Bagridae</taxon>
        <taxon>Hemibagrus</taxon>
    </lineage>
</organism>
<evidence type="ECO:0000259" key="3">
    <source>
        <dbReference type="Pfam" id="PF13873"/>
    </source>
</evidence>
<dbReference type="EMBL" id="JAUCMX010000027">
    <property type="protein sequence ID" value="KAK3509211.1"/>
    <property type="molecule type" value="Genomic_DNA"/>
</dbReference>
<keyword evidence="2" id="KW-0812">Transmembrane</keyword>
<protein>
    <recommendedName>
        <fullName evidence="3">Myb/SANT-like DNA-binding domain-containing protein</fullName>
    </recommendedName>
</protein>
<dbReference type="InterPro" id="IPR028002">
    <property type="entry name" value="Myb_DNA-bind_5"/>
</dbReference>
<evidence type="ECO:0000313" key="4">
    <source>
        <dbReference type="EMBL" id="KAK3509211.1"/>
    </source>
</evidence>
<accession>A0AAE0PW14</accession>
<dbReference type="Proteomes" id="UP001274896">
    <property type="component" value="Unassembled WGS sequence"/>
</dbReference>
<reference evidence="4" key="1">
    <citation type="submission" date="2023-06" db="EMBL/GenBank/DDBJ databases">
        <title>Male Hemibagrus guttatus genome.</title>
        <authorList>
            <person name="Bian C."/>
        </authorList>
    </citation>
    <scope>NUCLEOTIDE SEQUENCE</scope>
    <source>
        <strain evidence="4">Male_cb2023</strain>
        <tissue evidence="4">Muscle</tissue>
    </source>
</reference>
<feature type="domain" description="Myb/SANT-like DNA-binding" evidence="3">
    <location>
        <begin position="142"/>
        <end position="193"/>
    </location>
</feature>
<evidence type="ECO:0000256" key="1">
    <source>
        <dbReference type="SAM" id="MobiDB-lite"/>
    </source>
</evidence>
<evidence type="ECO:0000313" key="5">
    <source>
        <dbReference type="Proteomes" id="UP001274896"/>
    </source>
</evidence>
<proteinExistence type="predicted"/>
<feature type="transmembrane region" description="Helical" evidence="2">
    <location>
        <begin position="7"/>
        <end position="40"/>
    </location>
</feature>
<evidence type="ECO:0000256" key="2">
    <source>
        <dbReference type="SAM" id="Phobius"/>
    </source>
</evidence>
<dbReference type="PANTHER" id="PTHR23098">
    <property type="entry name" value="AGAP001331-PA-RELATED"/>
    <property type="match status" value="1"/>
</dbReference>
<feature type="compositionally biased region" description="Low complexity" evidence="1">
    <location>
        <begin position="327"/>
        <end position="336"/>
    </location>
</feature>
<keyword evidence="2" id="KW-0472">Membrane</keyword>
<sequence>MVLMVVLVLVVVMVVVVLVVMVVLVLVLVVVVMVVVVLVLVLVVLFFVVLVVVLVVVVLVVVVLVALVLVVVLVVVVVVMVVLVLVVVVLVVLVLVVLVVLVLVVLVVVLFWWWCWWCWGDGDGGGFGGGRGVGFCGGAGGGKFNSGIPSDVKRRKWTEITQRINEIGECDREVGEVIKKWSDLKCDTKRKISALHSGVALPHSSDLTQTENIVSSILELDKKPWEATRSSRGRSRSEDQDTTAGDEDDDVAFMGPGSVQDSPRSGIETRPMLPPLPGAAAGGFEMKFDSSINTDADSRAMDSDDDHHDIIPSSVNNSYTEDEGNLSSVPHVSSSSTGHAQAGAESESAREQLAQSASLSVQEQHVTNALLCTVSRSLELLAESVQQLAETQQEFARESLRLQRETVQVLREFASGALTLLHERVNGKPPLI</sequence>
<dbReference type="Pfam" id="PF13873">
    <property type="entry name" value="Myb_DNA-bind_5"/>
    <property type="match status" value="1"/>
</dbReference>
<dbReference type="AlphaFoldDB" id="A0AAE0PW14"/>